<dbReference type="CDD" id="cd16147">
    <property type="entry name" value="G6S"/>
    <property type="match status" value="1"/>
</dbReference>
<dbReference type="GO" id="GO:0018958">
    <property type="term" value="P:phenol-containing compound metabolic process"/>
    <property type="evidence" value="ECO:0007669"/>
    <property type="project" value="InterPro"/>
</dbReference>
<dbReference type="InterPro" id="IPR017850">
    <property type="entry name" value="Alkaline_phosphatase_core_sf"/>
</dbReference>
<organism evidence="9 10">
    <name type="scientific">Fusarium kuroshium</name>
    <dbReference type="NCBI Taxonomy" id="2010991"/>
    <lineage>
        <taxon>Eukaryota</taxon>
        <taxon>Fungi</taxon>
        <taxon>Dikarya</taxon>
        <taxon>Ascomycota</taxon>
        <taxon>Pezizomycotina</taxon>
        <taxon>Sordariomycetes</taxon>
        <taxon>Hypocreomycetidae</taxon>
        <taxon>Hypocreales</taxon>
        <taxon>Nectriaceae</taxon>
        <taxon>Fusarium</taxon>
        <taxon>Fusarium solani species complex</taxon>
    </lineage>
</organism>
<dbReference type="SUPFAM" id="SSF53649">
    <property type="entry name" value="Alkaline phosphatase-like"/>
    <property type="match status" value="1"/>
</dbReference>
<evidence type="ECO:0000256" key="5">
    <source>
        <dbReference type="PIRNR" id="PIRNR000972"/>
    </source>
</evidence>
<evidence type="ECO:0000256" key="4">
    <source>
        <dbReference type="ARBA" id="ARBA00023180"/>
    </source>
</evidence>
<dbReference type="PROSITE" id="PS00523">
    <property type="entry name" value="SULFATASE_1"/>
    <property type="match status" value="1"/>
</dbReference>
<dbReference type="AlphaFoldDB" id="A0A3M2SJJ1"/>
<keyword evidence="3 5" id="KW-0378">Hydrolase</keyword>
<evidence type="ECO:0000256" key="3">
    <source>
        <dbReference type="ARBA" id="ARBA00022801"/>
    </source>
</evidence>
<dbReference type="GO" id="GO:0008449">
    <property type="term" value="F:N-acetylglucosamine-6-sulfatase activity"/>
    <property type="evidence" value="ECO:0007669"/>
    <property type="project" value="TreeGrafter"/>
</dbReference>
<dbReference type="GO" id="GO:0004065">
    <property type="term" value="F:arylsulfatase activity"/>
    <property type="evidence" value="ECO:0007669"/>
    <property type="project" value="UniProtKB-UniRule"/>
</dbReference>
<evidence type="ECO:0000256" key="7">
    <source>
        <dbReference type="SAM" id="SignalP"/>
    </source>
</evidence>
<dbReference type="EC" id="3.1.6.1" evidence="5"/>
<dbReference type="InterPro" id="IPR024607">
    <property type="entry name" value="Sulfatase_CS"/>
</dbReference>
<evidence type="ECO:0000259" key="8">
    <source>
        <dbReference type="Pfam" id="PF00884"/>
    </source>
</evidence>
<comment type="similarity">
    <text evidence="1 5">Belongs to the sulfatase family.</text>
</comment>
<name>A0A3M2SJJ1_9HYPO</name>
<protein>
    <recommendedName>
        <fullName evidence="5">Arylsulfatase</fullName>
        <shortName evidence="5">AS</shortName>
        <ecNumber evidence="5">3.1.6.1</ecNumber>
    </recommendedName>
    <alternativeName>
        <fullName evidence="5">Aryl-sulfate sulphohydrolase</fullName>
    </alternativeName>
</protein>
<dbReference type="EMBL" id="NKUJ01000028">
    <property type="protein sequence ID" value="RMJ17736.1"/>
    <property type="molecule type" value="Genomic_DNA"/>
</dbReference>
<keyword evidence="10" id="KW-1185">Reference proteome</keyword>
<accession>A0A3M2SJJ1</accession>
<evidence type="ECO:0000256" key="2">
    <source>
        <dbReference type="ARBA" id="ARBA00022729"/>
    </source>
</evidence>
<dbReference type="PANTHER" id="PTHR43108">
    <property type="entry name" value="N-ACETYLGLUCOSAMINE-6-SULFATASE FAMILY MEMBER"/>
    <property type="match status" value="1"/>
</dbReference>
<keyword evidence="2 7" id="KW-0732">Signal</keyword>
<dbReference type="GO" id="GO:0005539">
    <property type="term" value="F:glycosaminoglycan binding"/>
    <property type="evidence" value="ECO:0007669"/>
    <property type="project" value="TreeGrafter"/>
</dbReference>
<comment type="PTM">
    <text evidence="6">The conversion to 3-oxoalanine (also known as C-formylglycine, FGly), of a serine or cysteine residue in prokaryotes and of a cysteine residue in eukaryotes, is critical for catalytic activity.</text>
</comment>
<evidence type="ECO:0000256" key="1">
    <source>
        <dbReference type="ARBA" id="ARBA00008779"/>
    </source>
</evidence>
<dbReference type="Gene3D" id="3.40.720.10">
    <property type="entry name" value="Alkaline Phosphatase, subunit A"/>
    <property type="match status" value="1"/>
</dbReference>
<proteinExistence type="inferred from homology"/>
<reference evidence="9 10" key="1">
    <citation type="submission" date="2017-06" db="EMBL/GenBank/DDBJ databases">
        <title>Comparative genomic analysis of Ambrosia Fusariam Clade fungi.</title>
        <authorList>
            <person name="Stajich J.E."/>
            <person name="Carrillo J."/>
            <person name="Kijimoto T."/>
            <person name="Eskalen A."/>
            <person name="O'Donnell K."/>
            <person name="Kasson M."/>
        </authorList>
    </citation>
    <scope>NUCLEOTIDE SEQUENCE [LARGE SCALE GENOMIC DNA]</scope>
    <source>
        <strain evidence="9">UCR3666</strain>
    </source>
</reference>
<dbReference type="OrthoDB" id="96314at2759"/>
<dbReference type="InterPro" id="IPR000917">
    <property type="entry name" value="Sulfatase_N"/>
</dbReference>
<feature type="chain" id="PRO_5018323783" description="Arylsulfatase" evidence="7">
    <location>
        <begin position="18"/>
        <end position="580"/>
    </location>
</feature>
<dbReference type="PANTHER" id="PTHR43108:SF8">
    <property type="entry name" value="SD21168P"/>
    <property type="match status" value="1"/>
</dbReference>
<keyword evidence="4" id="KW-0325">Glycoprotein</keyword>
<dbReference type="InterPro" id="IPR012083">
    <property type="entry name" value="Arylsulfatase"/>
</dbReference>
<comment type="caution">
    <text evidence="9">The sequence shown here is derived from an EMBL/GenBank/DDBJ whole genome shotgun (WGS) entry which is preliminary data.</text>
</comment>
<feature type="domain" description="Sulfatase N-terminal" evidence="8">
    <location>
        <begin position="20"/>
        <end position="367"/>
    </location>
</feature>
<feature type="modified residue" description="3-oxoalanine (Cys)" evidence="6">
    <location>
        <position position="64"/>
    </location>
</feature>
<gene>
    <name evidence="9" type="ORF">CDV36_002562</name>
</gene>
<dbReference type="PIRSF" id="PIRSF000972">
    <property type="entry name" value="Arylsulf_plant"/>
    <property type="match status" value="1"/>
</dbReference>
<dbReference type="STRING" id="2010991.A0A3M2SJJ1"/>
<sequence>MFALTAGLLLFVRAALCSRPNIVFILTDDQDLHMGSVQHMPHLTNLIVNEGTSYNQHFCTVALCCPSRATLWTGQAAHNHNVTNVSPPHGGYPKVVKQGINDDNLFVWMQEAGYNTYYTGKLWNFHTVDNFNQPYAKGFNGSDFLLDPFTYQYWNAKITHNGEEPVSYAGQYSTDIIAEKSLAWLDQALTEPNPFFLTVSPIAPHSNWVIDTERDLSYLEEPKSAPRHQHLFSDYVIPREKSFNAEIDGAAGWVGDLPPLNETTLTYNDHYQRQRLRALQSVDEMVSEIVGRLEKAGQLDNTYIFYTTDNGYHISQHRMNPGKECGYDTDIHIPFFVRGPGIPAGGSVDVVTTHTDVSSTLLQIAGVDKDTDGTIMPLGDLKSSADRHEHAAIEYWGAAVPEGIYGGRSDRHREAGVWQNVYLNNTFKGLRIVSDEYSIYYSVWCTNETEFFDLRSDPHQTQNIATSSKSRSVYRLAGRPLEQVLSRLNALIMVLKTCKGQTCTQPWTVLHPDGSVNSLRLALQKRFDAFYESQPQMWFLECPAAYIAEVENQEPVSTFAGGLNKQEAGFDWTRHWQYFT</sequence>
<dbReference type="FunFam" id="3.40.720.10:FF:000051">
    <property type="entry name" value="Arylsulfatase"/>
    <property type="match status" value="1"/>
</dbReference>
<evidence type="ECO:0000313" key="10">
    <source>
        <dbReference type="Proteomes" id="UP000277212"/>
    </source>
</evidence>
<dbReference type="Pfam" id="PF00884">
    <property type="entry name" value="Sulfatase"/>
    <property type="match status" value="1"/>
</dbReference>
<evidence type="ECO:0000313" key="9">
    <source>
        <dbReference type="EMBL" id="RMJ17736.1"/>
    </source>
</evidence>
<dbReference type="Proteomes" id="UP000277212">
    <property type="component" value="Unassembled WGS sequence"/>
</dbReference>
<evidence type="ECO:0000256" key="6">
    <source>
        <dbReference type="PIRSR" id="PIRSR000972-50"/>
    </source>
</evidence>
<comment type="catalytic activity">
    <reaction evidence="5">
        <text>an aryl sulfate + H2O = a phenol + sulfate + H(+)</text>
        <dbReference type="Rhea" id="RHEA:17261"/>
        <dbReference type="ChEBI" id="CHEBI:15377"/>
        <dbReference type="ChEBI" id="CHEBI:15378"/>
        <dbReference type="ChEBI" id="CHEBI:16189"/>
        <dbReference type="ChEBI" id="CHEBI:33853"/>
        <dbReference type="ChEBI" id="CHEBI:140317"/>
        <dbReference type="EC" id="3.1.6.1"/>
    </reaction>
</comment>
<feature type="signal peptide" evidence="7">
    <location>
        <begin position="1"/>
        <end position="17"/>
    </location>
</feature>